<organism evidence="1">
    <name type="scientific">Oryza nivara</name>
    <name type="common">Indian wild rice</name>
    <name type="synonym">Oryza sativa f. spontanea</name>
    <dbReference type="NCBI Taxonomy" id="4536"/>
    <lineage>
        <taxon>Eukaryota</taxon>
        <taxon>Viridiplantae</taxon>
        <taxon>Streptophyta</taxon>
        <taxon>Embryophyta</taxon>
        <taxon>Tracheophyta</taxon>
        <taxon>Spermatophyta</taxon>
        <taxon>Magnoliopsida</taxon>
        <taxon>Liliopsida</taxon>
        <taxon>Poales</taxon>
        <taxon>Poaceae</taxon>
        <taxon>BOP clade</taxon>
        <taxon>Oryzoideae</taxon>
        <taxon>Oryzeae</taxon>
        <taxon>Oryzinae</taxon>
        <taxon>Oryza</taxon>
    </lineage>
</organism>
<dbReference type="Proteomes" id="UP000006591">
    <property type="component" value="Chromosome 5"/>
</dbReference>
<evidence type="ECO:0000313" key="2">
    <source>
        <dbReference type="Proteomes" id="UP000006591"/>
    </source>
</evidence>
<dbReference type="HOGENOM" id="CLU_161644_0_0_1"/>
<name>A0A0E0HE06_ORYNI</name>
<sequence length="127" mass="14352">MLANIQRFICSVIQIKKDIMQNVLGWPIQSMATSNGNVTTTRSNYEHLRSEVTSVGLVVRAYGSNQARGNEMLDNDMLMNSLFYGDQLQQGVVPAMDRTKMRMLLILSVTSTQYRLKTLTVILPPIR</sequence>
<evidence type="ECO:0000313" key="1">
    <source>
        <dbReference type="EnsemblPlants" id="ONIVA05G15920.1"/>
    </source>
</evidence>
<protein>
    <submittedName>
        <fullName evidence="1">Uncharacterized protein</fullName>
    </submittedName>
</protein>
<dbReference type="AlphaFoldDB" id="A0A0E0HE06"/>
<dbReference type="Gramene" id="ONIVA05G15920.1">
    <property type="protein sequence ID" value="ONIVA05G15920.1"/>
    <property type="gene ID" value="ONIVA05G15920"/>
</dbReference>
<keyword evidence="2" id="KW-1185">Reference proteome</keyword>
<dbReference type="EnsemblPlants" id="ONIVA05G15920.1">
    <property type="protein sequence ID" value="ONIVA05G15920.1"/>
    <property type="gene ID" value="ONIVA05G15920"/>
</dbReference>
<reference evidence="1" key="2">
    <citation type="submission" date="2018-04" db="EMBL/GenBank/DDBJ databases">
        <title>OnivRS2 (Oryza nivara Reference Sequence Version 2).</title>
        <authorList>
            <person name="Zhang J."/>
            <person name="Kudrna D."/>
            <person name="Lee S."/>
            <person name="Talag J."/>
            <person name="Rajasekar S."/>
            <person name="Welchert J."/>
            <person name="Hsing Y.-I."/>
            <person name="Wing R.A."/>
        </authorList>
    </citation>
    <scope>NUCLEOTIDE SEQUENCE [LARGE SCALE GENOMIC DNA]</scope>
    <source>
        <strain evidence="1">SL10</strain>
    </source>
</reference>
<accession>A0A0E0HE06</accession>
<reference evidence="1" key="1">
    <citation type="submission" date="2015-04" db="UniProtKB">
        <authorList>
            <consortium name="EnsemblPlants"/>
        </authorList>
    </citation>
    <scope>IDENTIFICATION</scope>
    <source>
        <strain evidence="1">SL10</strain>
    </source>
</reference>
<proteinExistence type="predicted"/>